<keyword evidence="5 8" id="KW-0812">Transmembrane</keyword>
<evidence type="ECO:0000256" key="8">
    <source>
        <dbReference type="SAM" id="Phobius"/>
    </source>
</evidence>
<dbReference type="InterPro" id="IPR002549">
    <property type="entry name" value="AI-2E-like"/>
</dbReference>
<feature type="transmembrane region" description="Helical" evidence="8">
    <location>
        <begin position="230"/>
        <end position="248"/>
    </location>
</feature>
<organism evidence="9 10">
    <name type="scientific">Gemmiger gallinarum</name>
    <dbReference type="NCBI Taxonomy" id="2779354"/>
    <lineage>
        <taxon>Bacteria</taxon>
        <taxon>Bacillati</taxon>
        <taxon>Bacillota</taxon>
        <taxon>Clostridia</taxon>
        <taxon>Eubacteriales</taxon>
        <taxon>Gemmiger</taxon>
    </lineage>
</organism>
<keyword evidence="10" id="KW-1185">Reference proteome</keyword>
<feature type="transmembrane region" description="Helical" evidence="8">
    <location>
        <begin position="317"/>
        <end position="350"/>
    </location>
</feature>
<feature type="transmembrane region" description="Helical" evidence="8">
    <location>
        <begin position="286"/>
        <end position="305"/>
    </location>
</feature>
<accession>A0ABR9QZM1</accession>
<feature type="transmembrane region" description="Helical" evidence="8">
    <location>
        <begin position="160"/>
        <end position="183"/>
    </location>
</feature>
<evidence type="ECO:0000256" key="2">
    <source>
        <dbReference type="ARBA" id="ARBA00009773"/>
    </source>
</evidence>
<keyword evidence="7 8" id="KW-0472">Membrane</keyword>
<gene>
    <name evidence="9" type="ORF">INF35_00755</name>
</gene>
<name>A0ABR9QZM1_9FIRM</name>
<evidence type="ECO:0000256" key="1">
    <source>
        <dbReference type="ARBA" id="ARBA00004651"/>
    </source>
</evidence>
<dbReference type="Pfam" id="PF01594">
    <property type="entry name" value="AI-2E_transport"/>
    <property type="match status" value="1"/>
</dbReference>
<keyword evidence="3" id="KW-0813">Transport</keyword>
<evidence type="ECO:0000256" key="6">
    <source>
        <dbReference type="ARBA" id="ARBA00022989"/>
    </source>
</evidence>
<evidence type="ECO:0000256" key="5">
    <source>
        <dbReference type="ARBA" id="ARBA00022692"/>
    </source>
</evidence>
<feature type="transmembrane region" description="Helical" evidence="8">
    <location>
        <begin position="67"/>
        <end position="89"/>
    </location>
</feature>
<reference evidence="9 10" key="1">
    <citation type="submission" date="2020-10" db="EMBL/GenBank/DDBJ databases">
        <title>ChiBAC.</title>
        <authorList>
            <person name="Zenner C."/>
            <person name="Hitch T.C.A."/>
            <person name="Clavel T."/>
        </authorList>
    </citation>
    <scope>NUCLEOTIDE SEQUENCE [LARGE SCALE GENOMIC DNA]</scope>
    <source>
        <strain evidence="9 10">DSM 109015</strain>
    </source>
</reference>
<protein>
    <submittedName>
        <fullName evidence="9">AI-2E family transporter</fullName>
    </submittedName>
</protein>
<keyword evidence="6 8" id="KW-1133">Transmembrane helix</keyword>
<evidence type="ECO:0000256" key="3">
    <source>
        <dbReference type="ARBA" id="ARBA00022448"/>
    </source>
</evidence>
<proteinExistence type="inferred from homology"/>
<dbReference type="Proteomes" id="UP000768567">
    <property type="component" value="Unassembled WGS sequence"/>
</dbReference>
<comment type="caution">
    <text evidence="9">The sequence shown here is derived from an EMBL/GenBank/DDBJ whole genome shotgun (WGS) entry which is preliminary data.</text>
</comment>
<keyword evidence="4" id="KW-1003">Cell membrane</keyword>
<evidence type="ECO:0000313" key="10">
    <source>
        <dbReference type="Proteomes" id="UP000768567"/>
    </source>
</evidence>
<feature type="transmembrane region" description="Helical" evidence="8">
    <location>
        <begin position="24"/>
        <end position="46"/>
    </location>
</feature>
<dbReference type="PANTHER" id="PTHR21716">
    <property type="entry name" value="TRANSMEMBRANE PROTEIN"/>
    <property type="match status" value="1"/>
</dbReference>
<dbReference type="EMBL" id="JADCKC010000001">
    <property type="protein sequence ID" value="MBE5036336.1"/>
    <property type="molecule type" value="Genomic_DNA"/>
</dbReference>
<dbReference type="PANTHER" id="PTHR21716:SF53">
    <property type="entry name" value="PERMEASE PERM-RELATED"/>
    <property type="match status" value="1"/>
</dbReference>
<sequence length="371" mass="39875">MLCAAILALIVKYSDSILQAIQLIFSLLMPIFIGCGIAYVLNLLIVRLEALPVLAGENSRFRPARRVLSITGALVIIVAVLVLLVVIILPQLADAFRVMLLGIPPLLDQFAEWLNSFADPTPQIQQWLNTLDINWPQFLEKAANYLTSGMGSIFSSAVSIVSNVGGLVMQVVIAFIFALYLLAGKEHLAGQCRSLAEVYLSPKTYRRLMYVFSTANETFSKFFIGQFTEAIIIGVLCTLGMLLFRFPYATMVGTLVGATALLPVVGAYLGAGVGAFMILTVNPLQAIAFLIFIAILQQLEGNLIYPRVVGSSIGLPGIWVLAAVTVGGGLGGIFGMLLAVPVTATVYKLIRSDVHKRKAQAGDKAQAEPVA</sequence>
<evidence type="ECO:0000256" key="7">
    <source>
        <dbReference type="ARBA" id="ARBA00023136"/>
    </source>
</evidence>
<evidence type="ECO:0000256" key="4">
    <source>
        <dbReference type="ARBA" id="ARBA00022475"/>
    </source>
</evidence>
<comment type="subcellular location">
    <subcellularLocation>
        <location evidence="1">Cell membrane</location>
        <topology evidence="1">Multi-pass membrane protein</topology>
    </subcellularLocation>
</comment>
<comment type="similarity">
    <text evidence="2">Belongs to the autoinducer-2 exporter (AI-2E) (TC 2.A.86) family.</text>
</comment>
<evidence type="ECO:0000313" key="9">
    <source>
        <dbReference type="EMBL" id="MBE5036336.1"/>
    </source>
</evidence>